<dbReference type="Pfam" id="PF09951">
    <property type="entry name" value="Imm33"/>
    <property type="match status" value="1"/>
</dbReference>
<protein>
    <submittedName>
        <fullName evidence="2">DUF2185 domain-containing protein</fullName>
    </submittedName>
</protein>
<dbReference type="EMBL" id="QRCT01000050">
    <property type="protein sequence ID" value="RDU22299.1"/>
    <property type="molecule type" value="Genomic_DNA"/>
</dbReference>
<evidence type="ECO:0000313" key="3">
    <source>
        <dbReference type="Proteomes" id="UP000255036"/>
    </source>
</evidence>
<dbReference type="InterPro" id="IPR018689">
    <property type="entry name" value="Imm33_dom"/>
</dbReference>
<name>A0A371ARU7_9FIRM</name>
<gene>
    <name evidence="2" type="ORF">DWV06_17005</name>
</gene>
<evidence type="ECO:0000259" key="1">
    <source>
        <dbReference type="Pfam" id="PF09951"/>
    </source>
</evidence>
<reference evidence="2 3" key="1">
    <citation type="submission" date="2018-07" db="EMBL/GenBank/DDBJ databases">
        <title>Anaerosacharophilus polymeroproducens gen. nov. sp. nov., an anaerobic bacterium isolated from salt field.</title>
        <authorList>
            <person name="Kim W."/>
            <person name="Yang S.-H."/>
            <person name="Oh J."/>
            <person name="Lee J.-H."/>
            <person name="Kwon K.K."/>
        </authorList>
    </citation>
    <scope>NUCLEOTIDE SEQUENCE [LARGE SCALE GENOMIC DNA]</scope>
    <source>
        <strain evidence="2 3">MCWD5</strain>
    </source>
</reference>
<accession>A0A371ARU7</accession>
<proteinExistence type="predicted"/>
<feature type="domain" description="Immunity protein Imm33" evidence="1">
    <location>
        <begin position="11"/>
        <end position="91"/>
    </location>
</feature>
<keyword evidence="3" id="KW-1185">Reference proteome</keyword>
<sequence>MKESMGMGGSVVSKNILEGKGKLKWCVREEAVNEVDNGWRFLSDIDTDEFLSDSSNMVVCDWGTIIEIEPAIIEIFNMPIGTDIILVEENNQKAFVYTETGEKVNFII</sequence>
<evidence type="ECO:0000313" key="2">
    <source>
        <dbReference type="EMBL" id="RDU22299.1"/>
    </source>
</evidence>
<organism evidence="2 3">
    <name type="scientific">Anaerosacchariphilus polymeriproducens</name>
    <dbReference type="NCBI Taxonomy" id="1812858"/>
    <lineage>
        <taxon>Bacteria</taxon>
        <taxon>Bacillati</taxon>
        <taxon>Bacillota</taxon>
        <taxon>Clostridia</taxon>
        <taxon>Lachnospirales</taxon>
        <taxon>Lachnospiraceae</taxon>
        <taxon>Anaerosacchariphilus</taxon>
    </lineage>
</organism>
<dbReference type="OrthoDB" id="9789980at2"/>
<comment type="caution">
    <text evidence="2">The sequence shown here is derived from an EMBL/GenBank/DDBJ whole genome shotgun (WGS) entry which is preliminary data.</text>
</comment>
<dbReference type="AlphaFoldDB" id="A0A371ARU7"/>
<dbReference type="Proteomes" id="UP000255036">
    <property type="component" value="Unassembled WGS sequence"/>
</dbReference>